<dbReference type="OrthoDB" id="7112879at2759"/>
<dbReference type="EMBL" id="BGZK01000330">
    <property type="protein sequence ID" value="GBP37190.1"/>
    <property type="molecule type" value="Genomic_DNA"/>
</dbReference>
<reference evidence="1 2" key="1">
    <citation type="journal article" date="2019" name="Commun. Biol.">
        <title>The bagworm genome reveals a unique fibroin gene that provides high tensile strength.</title>
        <authorList>
            <person name="Kono N."/>
            <person name="Nakamura H."/>
            <person name="Ohtoshi R."/>
            <person name="Tomita M."/>
            <person name="Numata K."/>
            <person name="Arakawa K."/>
        </authorList>
    </citation>
    <scope>NUCLEOTIDE SEQUENCE [LARGE SCALE GENOMIC DNA]</scope>
</reference>
<accession>A0A4C1VF47</accession>
<keyword evidence="2" id="KW-1185">Reference proteome</keyword>
<organism evidence="1 2">
    <name type="scientific">Eumeta variegata</name>
    <name type="common">Bagworm moth</name>
    <name type="synonym">Eumeta japonica</name>
    <dbReference type="NCBI Taxonomy" id="151549"/>
    <lineage>
        <taxon>Eukaryota</taxon>
        <taxon>Metazoa</taxon>
        <taxon>Ecdysozoa</taxon>
        <taxon>Arthropoda</taxon>
        <taxon>Hexapoda</taxon>
        <taxon>Insecta</taxon>
        <taxon>Pterygota</taxon>
        <taxon>Neoptera</taxon>
        <taxon>Endopterygota</taxon>
        <taxon>Lepidoptera</taxon>
        <taxon>Glossata</taxon>
        <taxon>Ditrysia</taxon>
        <taxon>Tineoidea</taxon>
        <taxon>Psychidae</taxon>
        <taxon>Oiketicinae</taxon>
        <taxon>Eumeta</taxon>
    </lineage>
</organism>
<name>A0A4C1VF47_EUMVA</name>
<gene>
    <name evidence="1" type="ORF">EVAR_31121_1</name>
</gene>
<dbReference type="Proteomes" id="UP000299102">
    <property type="component" value="Unassembled WGS sequence"/>
</dbReference>
<comment type="caution">
    <text evidence="1">The sequence shown here is derived from an EMBL/GenBank/DDBJ whole genome shotgun (WGS) entry which is preliminary data.</text>
</comment>
<sequence>MNIADETTLRNHLTFSKNKAPMLGALMDYIETTYLYVRGSSSAENFHVRNSKAKLSATFLTGVCLALGLACSMKFEVVTVDDEPMARDLHLMLMSDDEKLYIDDVDLTRKLILMFFSVIDQI</sequence>
<proteinExistence type="predicted"/>
<evidence type="ECO:0000313" key="1">
    <source>
        <dbReference type="EMBL" id="GBP37190.1"/>
    </source>
</evidence>
<protein>
    <submittedName>
        <fullName evidence="1">Uncharacterized protein</fullName>
    </submittedName>
</protein>
<evidence type="ECO:0000313" key="2">
    <source>
        <dbReference type="Proteomes" id="UP000299102"/>
    </source>
</evidence>
<dbReference type="AlphaFoldDB" id="A0A4C1VF47"/>